<dbReference type="RefSeq" id="WP_208238160.1">
    <property type="nucleotide sequence ID" value="NZ_JAGEPF010000004.1"/>
</dbReference>
<accession>A0ABS3RKM7</accession>
<proteinExistence type="predicted"/>
<organism evidence="1 2">
    <name type="scientific">Actinomadura violacea</name>
    <dbReference type="NCBI Taxonomy" id="2819934"/>
    <lineage>
        <taxon>Bacteria</taxon>
        <taxon>Bacillati</taxon>
        <taxon>Actinomycetota</taxon>
        <taxon>Actinomycetes</taxon>
        <taxon>Streptosporangiales</taxon>
        <taxon>Thermomonosporaceae</taxon>
        <taxon>Actinomadura</taxon>
    </lineage>
</organism>
<evidence type="ECO:0000313" key="1">
    <source>
        <dbReference type="EMBL" id="MBO2457282.1"/>
    </source>
</evidence>
<keyword evidence="2" id="KW-1185">Reference proteome</keyword>
<sequence length="144" mass="16524">MKQLPVLDPSGLSGALLWNGVLTLRKWIENRFLELSYTSSDMVALAQDLGDEGMPFVWDEERRFAMRAEVDAAYFHLYGVERNDVGYILDSFGAFRRNDAERFKRTKALILDVYDAMAKAIETKEPYKTILDPPPGRGPRHPER</sequence>
<reference evidence="1 2" key="1">
    <citation type="submission" date="2021-03" db="EMBL/GenBank/DDBJ databases">
        <title>Actinomadura violae sp. nov., isolated from lichen in Thailand.</title>
        <authorList>
            <person name="Kanchanasin P."/>
            <person name="Saeng-In P."/>
            <person name="Phongsopitanun W."/>
            <person name="Yuki M."/>
            <person name="Kudo T."/>
            <person name="Ohkuma M."/>
            <person name="Tanasupawat S."/>
        </authorList>
    </citation>
    <scope>NUCLEOTIDE SEQUENCE [LARGE SCALE GENOMIC DNA]</scope>
    <source>
        <strain evidence="1 2">LCR2-06</strain>
    </source>
</reference>
<protein>
    <submittedName>
        <fullName evidence="1">Uncharacterized protein</fullName>
    </submittedName>
</protein>
<gene>
    <name evidence="1" type="ORF">J4709_06820</name>
</gene>
<dbReference type="EMBL" id="JAGEPF010000004">
    <property type="protein sequence ID" value="MBO2457282.1"/>
    <property type="molecule type" value="Genomic_DNA"/>
</dbReference>
<comment type="caution">
    <text evidence="1">The sequence shown here is derived from an EMBL/GenBank/DDBJ whole genome shotgun (WGS) entry which is preliminary data.</text>
</comment>
<evidence type="ECO:0000313" key="2">
    <source>
        <dbReference type="Proteomes" id="UP000680206"/>
    </source>
</evidence>
<name>A0ABS3RKM7_9ACTN</name>
<dbReference type="Proteomes" id="UP000680206">
    <property type="component" value="Unassembled WGS sequence"/>
</dbReference>